<keyword evidence="7" id="KW-0325">Glycoprotein</keyword>
<dbReference type="EMBL" id="HACA01008249">
    <property type="protein sequence ID" value="CDW25610.1"/>
    <property type="molecule type" value="Transcribed_RNA"/>
</dbReference>
<feature type="transmembrane region" description="Helical" evidence="8">
    <location>
        <begin position="285"/>
        <end position="312"/>
    </location>
</feature>
<feature type="domain" description="Anoctamin transmembrane" evidence="9">
    <location>
        <begin position="274"/>
        <end position="849"/>
    </location>
</feature>
<evidence type="ECO:0000256" key="8">
    <source>
        <dbReference type="RuleBase" id="RU280814"/>
    </source>
</evidence>
<evidence type="ECO:0000256" key="1">
    <source>
        <dbReference type="ARBA" id="ARBA00004651"/>
    </source>
</evidence>
<dbReference type="GO" id="GO:0005886">
    <property type="term" value="C:plasma membrane"/>
    <property type="evidence" value="ECO:0007669"/>
    <property type="project" value="UniProtKB-SubCell"/>
</dbReference>
<name>A0A0K2TIG4_LEPSM</name>
<dbReference type="InterPro" id="IPR049452">
    <property type="entry name" value="Anoctamin_TM"/>
</dbReference>
<keyword evidence="5 8" id="KW-1133">Transmembrane helix</keyword>
<evidence type="ECO:0000256" key="2">
    <source>
        <dbReference type="ARBA" id="ARBA00009671"/>
    </source>
</evidence>
<evidence type="ECO:0000256" key="7">
    <source>
        <dbReference type="ARBA" id="ARBA00023180"/>
    </source>
</evidence>
<dbReference type="AlphaFoldDB" id="A0A0K2TIG4"/>
<comment type="caution">
    <text evidence="8">Lacks conserved residue(s) required for the propagation of feature annotation.</text>
</comment>
<comment type="subcellular location">
    <subcellularLocation>
        <location evidence="1">Cell membrane</location>
        <topology evidence="1">Multi-pass membrane protein</topology>
    </subcellularLocation>
    <subcellularLocation>
        <location evidence="8">Membrane</location>
        <topology evidence="8">Multi-pass membrane protein</topology>
    </subcellularLocation>
</comment>
<feature type="transmembrane region" description="Helical" evidence="8">
    <location>
        <begin position="538"/>
        <end position="557"/>
    </location>
</feature>
<dbReference type="InterPro" id="IPR007632">
    <property type="entry name" value="Anoctamin"/>
</dbReference>
<organism evidence="11">
    <name type="scientific">Lepeophtheirus salmonis</name>
    <name type="common">Salmon louse</name>
    <name type="synonym">Caligus salmonis</name>
    <dbReference type="NCBI Taxonomy" id="72036"/>
    <lineage>
        <taxon>Eukaryota</taxon>
        <taxon>Metazoa</taxon>
        <taxon>Ecdysozoa</taxon>
        <taxon>Arthropoda</taxon>
        <taxon>Crustacea</taxon>
        <taxon>Multicrustacea</taxon>
        <taxon>Hexanauplia</taxon>
        <taxon>Copepoda</taxon>
        <taxon>Siphonostomatoida</taxon>
        <taxon>Caligidae</taxon>
        <taxon>Lepeophtheirus</taxon>
    </lineage>
</organism>
<keyword evidence="4 8" id="KW-0812">Transmembrane</keyword>
<evidence type="ECO:0000313" key="11">
    <source>
        <dbReference type="EMBL" id="CDW25610.1"/>
    </source>
</evidence>
<dbReference type="Pfam" id="PF04547">
    <property type="entry name" value="Anoctamin"/>
    <property type="match status" value="1"/>
</dbReference>
<dbReference type="PANTHER" id="PTHR12308:SF83">
    <property type="entry name" value="ANOCTAMIN"/>
    <property type="match status" value="1"/>
</dbReference>
<proteinExistence type="inferred from homology"/>
<feature type="transmembrane region" description="Helical" evidence="8">
    <location>
        <begin position="660"/>
        <end position="686"/>
    </location>
</feature>
<feature type="transmembrane region" description="Helical" evidence="8">
    <location>
        <begin position="445"/>
        <end position="470"/>
    </location>
</feature>
<dbReference type="InterPro" id="IPR032394">
    <property type="entry name" value="Anoct_dimer"/>
</dbReference>
<feature type="transmembrane region" description="Helical" evidence="8">
    <location>
        <begin position="367"/>
        <end position="386"/>
    </location>
</feature>
<dbReference type="GO" id="GO:0005254">
    <property type="term" value="F:chloride channel activity"/>
    <property type="evidence" value="ECO:0007669"/>
    <property type="project" value="TreeGrafter"/>
</dbReference>
<dbReference type="GO" id="GO:0046983">
    <property type="term" value="F:protein dimerization activity"/>
    <property type="evidence" value="ECO:0007669"/>
    <property type="project" value="InterPro"/>
</dbReference>
<evidence type="ECO:0000256" key="5">
    <source>
        <dbReference type="ARBA" id="ARBA00022989"/>
    </source>
</evidence>
<evidence type="ECO:0000256" key="6">
    <source>
        <dbReference type="ARBA" id="ARBA00023136"/>
    </source>
</evidence>
<dbReference type="OrthoDB" id="296386at2759"/>
<reference evidence="11" key="1">
    <citation type="submission" date="2014-05" db="EMBL/GenBank/DDBJ databases">
        <authorList>
            <person name="Chronopoulou M."/>
        </authorList>
    </citation>
    <scope>NUCLEOTIDE SEQUENCE</scope>
    <source>
        <tissue evidence="11">Whole organism</tissue>
    </source>
</reference>
<dbReference type="PANTHER" id="PTHR12308">
    <property type="entry name" value="ANOCTAMIN"/>
    <property type="match status" value="1"/>
</dbReference>
<feature type="domain" description="Anoctamin dimerisation" evidence="10">
    <location>
        <begin position="53"/>
        <end position="271"/>
    </location>
</feature>
<accession>A0A0K2TIG4</accession>
<keyword evidence="3" id="KW-1003">Cell membrane</keyword>
<keyword evidence="6 8" id="KW-0472">Membrane</keyword>
<evidence type="ECO:0000256" key="4">
    <source>
        <dbReference type="ARBA" id="ARBA00022692"/>
    </source>
</evidence>
<evidence type="ECO:0000256" key="3">
    <source>
        <dbReference type="ARBA" id="ARBA00022475"/>
    </source>
</evidence>
<feature type="transmembrane region" description="Helical" evidence="8">
    <location>
        <begin position="490"/>
        <end position="518"/>
    </location>
</feature>
<dbReference type="Pfam" id="PF16178">
    <property type="entry name" value="Anoct_dimer"/>
    <property type="match status" value="1"/>
</dbReference>
<sequence>MGEEVLMINEEGSSIRSEFTDLNQIQNENDSDTPRADDLALDTMECADFEGMRIDFILVWNESGNAKIASAERRRVFESNLQKEGLVLEHLPREPSGLHFIKIHAPDTVLKRYAEILKLRLPMKKFDHITEIKMDSFRVPIFTDVVEGVQTTLDQFLQSFRVDQKLFKSKANELTATFSRDKEYLFDTDDPDFFAPYMRSRIVEFILKRKRISDDIYDEFAFGIDRCLSDGTYTASYPLHDGGLKKSSTGTRKLLYEEWASFSKILKYQPIDAVRDYYGVKIAIYFAWLGFYTNLLIPPAIFGFIVFIYGVLSLSYDIPSQSLCRELPETRNQTLYMCPACDVFCDYWDLRESCLHSKIMYLFDNEMTIVFAIFMSFWAALFLEFWRRYSEEITHRWNVRGYDPEEEHPRPKYLAQLKDVKERTINFVTQTTEPRLPFWKRKFPGLLLSVSTVIFMICLGFVAVVGVILYRMSMVVALSLVNEETIKSHASLFISSTGASINLVCILIFNQVYGYVAIQLTELELHRTQTQFDDSLSLKIYLLQFVNYYASIFYIAFFKGRFVGYPGNYIRIFGHRQEECSPGGCYMEVCLQMAIIFVGKQFLLSVVEYQLPRIWKILNTLTVMAGINKEEKCVYPQWIQDYKLVEYGNQGLFYEYLEMVIQYGFITIFVTAFPLAPLFALLNNLFELRLDAKKLLVHHRRPVAQRVKDIGVWLNILDSVGRIAVLTNGLIIAFTSDFVPRMLYKLRYSEDQTLKGYLNFTLSKFNPNDFSTTSMPQTSLTPEYCFYHGYRYPPGHEKEYEVTQVFWHVMAARLCTVVVYQNFVNMSVMAIRWIIPNFNTGLKEKIRREAYLTNEIIIRTELLKAKGELDANTLEEEIHVVEAQNSEIRSNKRCQKSSDSRPDLNIIGRAETGDITDGQIIV</sequence>
<evidence type="ECO:0000259" key="10">
    <source>
        <dbReference type="Pfam" id="PF16178"/>
    </source>
</evidence>
<evidence type="ECO:0000259" key="9">
    <source>
        <dbReference type="Pfam" id="PF04547"/>
    </source>
</evidence>
<protein>
    <recommendedName>
        <fullName evidence="8">Anoctamin</fullName>
    </recommendedName>
</protein>
<comment type="similarity">
    <text evidence="2 8">Belongs to the anoctamin family.</text>
</comment>